<proteinExistence type="predicted"/>
<sequence length="50" mass="5476">GARGAHEEKEVRDEGDDVVAIVFAVVKNKKATMDMERDTACKEKDDLVGV</sequence>
<keyword evidence="2" id="KW-1185">Reference proteome</keyword>
<accession>A0AA38CT84</accession>
<evidence type="ECO:0000313" key="1">
    <source>
        <dbReference type="EMBL" id="KAH9303742.1"/>
    </source>
</evidence>
<evidence type="ECO:0000313" key="2">
    <source>
        <dbReference type="Proteomes" id="UP000824469"/>
    </source>
</evidence>
<dbReference type="Proteomes" id="UP000824469">
    <property type="component" value="Unassembled WGS sequence"/>
</dbReference>
<dbReference type="EMBL" id="JAHRHJ020000008">
    <property type="protein sequence ID" value="KAH9303742.1"/>
    <property type="molecule type" value="Genomic_DNA"/>
</dbReference>
<comment type="caution">
    <text evidence="1">The sequence shown here is derived from an EMBL/GenBank/DDBJ whole genome shotgun (WGS) entry which is preliminary data.</text>
</comment>
<dbReference type="AlphaFoldDB" id="A0AA38CT84"/>
<gene>
    <name evidence="1" type="ORF">KI387_008146</name>
</gene>
<name>A0AA38CT84_TAXCH</name>
<feature type="non-terminal residue" evidence="1">
    <location>
        <position position="50"/>
    </location>
</feature>
<reference evidence="1 2" key="1">
    <citation type="journal article" date="2021" name="Nat. Plants">
        <title>The Taxus genome provides insights into paclitaxel biosynthesis.</title>
        <authorList>
            <person name="Xiong X."/>
            <person name="Gou J."/>
            <person name="Liao Q."/>
            <person name="Li Y."/>
            <person name="Zhou Q."/>
            <person name="Bi G."/>
            <person name="Li C."/>
            <person name="Du R."/>
            <person name="Wang X."/>
            <person name="Sun T."/>
            <person name="Guo L."/>
            <person name="Liang H."/>
            <person name="Lu P."/>
            <person name="Wu Y."/>
            <person name="Zhang Z."/>
            <person name="Ro D.K."/>
            <person name="Shang Y."/>
            <person name="Huang S."/>
            <person name="Yan J."/>
        </authorList>
    </citation>
    <scope>NUCLEOTIDE SEQUENCE [LARGE SCALE GENOMIC DNA]</scope>
    <source>
        <strain evidence="1">Ta-2019</strain>
    </source>
</reference>
<protein>
    <submittedName>
        <fullName evidence="1">Uncharacterized protein</fullName>
    </submittedName>
</protein>
<organism evidence="1 2">
    <name type="scientific">Taxus chinensis</name>
    <name type="common">Chinese yew</name>
    <name type="synonym">Taxus wallichiana var. chinensis</name>
    <dbReference type="NCBI Taxonomy" id="29808"/>
    <lineage>
        <taxon>Eukaryota</taxon>
        <taxon>Viridiplantae</taxon>
        <taxon>Streptophyta</taxon>
        <taxon>Embryophyta</taxon>
        <taxon>Tracheophyta</taxon>
        <taxon>Spermatophyta</taxon>
        <taxon>Pinopsida</taxon>
        <taxon>Pinidae</taxon>
        <taxon>Conifers II</taxon>
        <taxon>Cupressales</taxon>
        <taxon>Taxaceae</taxon>
        <taxon>Taxus</taxon>
    </lineage>
</organism>
<feature type="non-terminal residue" evidence="1">
    <location>
        <position position="1"/>
    </location>
</feature>